<accession>A0AAV9CWI3</accession>
<dbReference type="PANTHER" id="PTHR31170:SF25">
    <property type="entry name" value="BNAA09G04570D PROTEIN"/>
    <property type="match status" value="1"/>
</dbReference>
<name>A0AAV9CWI3_ACOCL</name>
<reference evidence="1" key="2">
    <citation type="submission" date="2023-06" db="EMBL/GenBank/DDBJ databases">
        <authorList>
            <person name="Ma L."/>
            <person name="Liu K.-W."/>
            <person name="Li Z."/>
            <person name="Hsiao Y.-Y."/>
            <person name="Qi Y."/>
            <person name="Fu T."/>
            <person name="Tang G."/>
            <person name="Zhang D."/>
            <person name="Sun W.-H."/>
            <person name="Liu D.-K."/>
            <person name="Li Y."/>
            <person name="Chen G.-Z."/>
            <person name="Liu X.-D."/>
            <person name="Liao X.-Y."/>
            <person name="Jiang Y.-T."/>
            <person name="Yu X."/>
            <person name="Hao Y."/>
            <person name="Huang J."/>
            <person name="Zhao X.-W."/>
            <person name="Ke S."/>
            <person name="Chen Y.-Y."/>
            <person name="Wu W.-L."/>
            <person name="Hsu J.-L."/>
            <person name="Lin Y.-F."/>
            <person name="Huang M.-D."/>
            <person name="Li C.-Y."/>
            <person name="Huang L."/>
            <person name="Wang Z.-W."/>
            <person name="Zhao X."/>
            <person name="Zhong W.-Y."/>
            <person name="Peng D.-H."/>
            <person name="Ahmad S."/>
            <person name="Lan S."/>
            <person name="Zhang J.-S."/>
            <person name="Tsai W.-C."/>
            <person name="Van De Peer Y."/>
            <person name="Liu Z.-J."/>
        </authorList>
    </citation>
    <scope>NUCLEOTIDE SEQUENCE</scope>
    <source>
        <strain evidence="1">CP</strain>
        <tissue evidence="1">Leaves</tissue>
    </source>
</reference>
<organism evidence="1 2">
    <name type="scientific">Acorus calamus</name>
    <name type="common">Sweet flag</name>
    <dbReference type="NCBI Taxonomy" id="4465"/>
    <lineage>
        <taxon>Eukaryota</taxon>
        <taxon>Viridiplantae</taxon>
        <taxon>Streptophyta</taxon>
        <taxon>Embryophyta</taxon>
        <taxon>Tracheophyta</taxon>
        <taxon>Spermatophyta</taxon>
        <taxon>Magnoliopsida</taxon>
        <taxon>Liliopsida</taxon>
        <taxon>Acoraceae</taxon>
        <taxon>Acorus</taxon>
    </lineage>
</organism>
<gene>
    <name evidence="1" type="ORF">QJS10_CPB17g01059</name>
</gene>
<evidence type="ECO:0000313" key="1">
    <source>
        <dbReference type="EMBL" id="KAK1293111.1"/>
    </source>
</evidence>
<sequence>MPCLQEVEGLKWRTLRSLLSRNQAVGLERCLEEMKDLEARARGCYSKVVDMYSKDFVEMMLLDGYFIVSVLACEMDGTNQAEEEDGTPKVWMWAEKSILPVTKIERSDVKNHDLLPLYQPKSSTKGDPQSIPSAADLKEAGVKFKAKKNVTSFLDVTFYGRVMEIPPLAIYDMTESMPRNLIALERCYMNTGDHATRYALFMDCLARGPRDVSVLREEGIIMNWLSGDEEPARMFNSMSSSWRSSAIRGSTITFRDCSSKWVDFAG</sequence>
<dbReference type="EMBL" id="JAUJYO010000017">
    <property type="protein sequence ID" value="KAK1293111.1"/>
    <property type="molecule type" value="Genomic_DNA"/>
</dbReference>
<evidence type="ECO:0000313" key="2">
    <source>
        <dbReference type="Proteomes" id="UP001180020"/>
    </source>
</evidence>
<keyword evidence="2" id="KW-1185">Reference proteome</keyword>
<dbReference type="Proteomes" id="UP001180020">
    <property type="component" value="Unassembled WGS sequence"/>
</dbReference>
<dbReference type="PANTHER" id="PTHR31170">
    <property type="entry name" value="BNAC04G53230D PROTEIN"/>
    <property type="match status" value="1"/>
</dbReference>
<dbReference type="InterPro" id="IPR004158">
    <property type="entry name" value="DUF247_pln"/>
</dbReference>
<proteinExistence type="predicted"/>
<reference evidence="1" key="1">
    <citation type="journal article" date="2023" name="Nat. Commun.">
        <title>Diploid and tetraploid genomes of Acorus and the evolution of monocots.</title>
        <authorList>
            <person name="Ma L."/>
            <person name="Liu K.W."/>
            <person name="Li Z."/>
            <person name="Hsiao Y.Y."/>
            <person name="Qi Y."/>
            <person name="Fu T."/>
            <person name="Tang G.D."/>
            <person name="Zhang D."/>
            <person name="Sun W.H."/>
            <person name="Liu D.K."/>
            <person name="Li Y."/>
            <person name="Chen G.Z."/>
            <person name="Liu X.D."/>
            <person name="Liao X.Y."/>
            <person name="Jiang Y.T."/>
            <person name="Yu X."/>
            <person name="Hao Y."/>
            <person name="Huang J."/>
            <person name="Zhao X.W."/>
            <person name="Ke S."/>
            <person name="Chen Y.Y."/>
            <person name="Wu W.L."/>
            <person name="Hsu J.L."/>
            <person name="Lin Y.F."/>
            <person name="Huang M.D."/>
            <person name="Li C.Y."/>
            <person name="Huang L."/>
            <person name="Wang Z.W."/>
            <person name="Zhao X."/>
            <person name="Zhong W.Y."/>
            <person name="Peng D.H."/>
            <person name="Ahmad S."/>
            <person name="Lan S."/>
            <person name="Zhang J.S."/>
            <person name="Tsai W.C."/>
            <person name="Van de Peer Y."/>
            <person name="Liu Z.J."/>
        </authorList>
    </citation>
    <scope>NUCLEOTIDE SEQUENCE</scope>
    <source>
        <strain evidence="1">CP</strain>
    </source>
</reference>
<protein>
    <submittedName>
        <fullName evidence="1">Uncharacterized protein</fullName>
    </submittedName>
</protein>
<dbReference type="AlphaFoldDB" id="A0AAV9CWI3"/>
<comment type="caution">
    <text evidence="1">The sequence shown here is derived from an EMBL/GenBank/DDBJ whole genome shotgun (WGS) entry which is preliminary data.</text>
</comment>
<dbReference type="Pfam" id="PF03140">
    <property type="entry name" value="DUF247"/>
    <property type="match status" value="2"/>
</dbReference>